<evidence type="ECO:0000313" key="2">
    <source>
        <dbReference type="Proteomes" id="UP000652567"/>
    </source>
</evidence>
<reference evidence="1" key="1">
    <citation type="submission" date="2018-07" db="EMBL/GenBank/DDBJ databases">
        <title>Genome assembly of strain Ka43.</title>
        <authorList>
            <person name="Kukolya J."/>
            <person name="Nagy I."/>
            <person name="Horvath B."/>
            <person name="Toth A."/>
        </authorList>
    </citation>
    <scope>NUCLEOTIDE SEQUENCE</scope>
    <source>
        <strain evidence="1">KB43</strain>
    </source>
</reference>
<dbReference type="AlphaFoldDB" id="A0A928YTP3"/>
<accession>A0A928YTP3</accession>
<dbReference type="Proteomes" id="UP000652567">
    <property type="component" value="Unassembled WGS sequence"/>
</dbReference>
<evidence type="ECO:0000313" key="1">
    <source>
        <dbReference type="EMBL" id="MBE8717761.1"/>
    </source>
</evidence>
<gene>
    <name evidence="1" type="ORF">C4F51_11260</name>
</gene>
<proteinExistence type="predicted"/>
<keyword evidence="2" id="KW-1185">Reference proteome</keyword>
<organism evidence="1 2">
    <name type="scientific">Cellvibrio polysaccharolyticus</name>
    <dbReference type="NCBI Taxonomy" id="2082724"/>
    <lineage>
        <taxon>Bacteria</taxon>
        <taxon>Pseudomonadati</taxon>
        <taxon>Pseudomonadota</taxon>
        <taxon>Gammaproteobacteria</taxon>
        <taxon>Cellvibrionales</taxon>
        <taxon>Cellvibrionaceae</taxon>
        <taxon>Cellvibrio</taxon>
    </lineage>
</organism>
<sequence length="88" mass="10292">MVPLEIRADSARIIYSKRWPGELILNVKSTSAWAAVPRLKIVVFSRRAIIYDRMWSEKSQNDHFASGVRRRGAFAQIHYLVKKHGRKR</sequence>
<name>A0A928YTP3_9GAMM</name>
<protein>
    <submittedName>
        <fullName evidence="1">Uncharacterized protein</fullName>
    </submittedName>
</protein>
<dbReference type="EMBL" id="PRDL01000001">
    <property type="protein sequence ID" value="MBE8717761.1"/>
    <property type="molecule type" value="Genomic_DNA"/>
</dbReference>
<comment type="caution">
    <text evidence="1">The sequence shown here is derived from an EMBL/GenBank/DDBJ whole genome shotgun (WGS) entry which is preliminary data.</text>
</comment>